<feature type="signal peptide" evidence="2">
    <location>
        <begin position="1"/>
        <end position="20"/>
    </location>
</feature>
<name>A0ABT7WG29_9FLAO</name>
<protein>
    <recommendedName>
        <fullName evidence="5">DUF4168 domain-containing protein</fullName>
    </recommendedName>
</protein>
<accession>A0ABT7WG29</accession>
<gene>
    <name evidence="3" type="ORF">QU605_10335</name>
</gene>
<comment type="caution">
    <text evidence="3">The sequence shown here is derived from an EMBL/GenBank/DDBJ whole genome shotgun (WGS) entry which is preliminary data.</text>
</comment>
<keyword evidence="4" id="KW-1185">Reference proteome</keyword>
<organism evidence="3 4">
    <name type="scientific">Robiginitalea aurantiaca</name>
    <dbReference type="NCBI Taxonomy" id="3056915"/>
    <lineage>
        <taxon>Bacteria</taxon>
        <taxon>Pseudomonadati</taxon>
        <taxon>Bacteroidota</taxon>
        <taxon>Flavobacteriia</taxon>
        <taxon>Flavobacteriales</taxon>
        <taxon>Flavobacteriaceae</taxon>
        <taxon>Robiginitalea</taxon>
    </lineage>
</organism>
<evidence type="ECO:0000256" key="2">
    <source>
        <dbReference type="SAM" id="SignalP"/>
    </source>
</evidence>
<dbReference type="EMBL" id="JAUDUY010000004">
    <property type="protein sequence ID" value="MDM9631872.1"/>
    <property type="molecule type" value="Genomic_DNA"/>
</dbReference>
<keyword evidence="2" id="KW-0732">Signal</keyword>
<reference evidence="3" key="1">
    <citation type="submission" date="2023-06" db="EMBL/GenBank/DDBJ databases">
        <title>Robiginitalea aurantiacus sp. nov. and Algoriphagus sediminis sp. nov., isolated from coastal sediment.</title>
        <authorList>
            <person name="Zhou Z.Y."/>
            <person name="An J."/>
            <person name="Jia Y.W."/>
            <person name="Du Z.J."/>
        </authorList>
    </citation>
    <scope>NUCLEOTIDE SEQUENCE</scope>
    <source>
        <strain evidence="3">M39</strain>
    </source>
</reference>
<evidence type="ECO:0008006" key="5">
    <source>
        <dbReference type="Google" id="ProtNLM"/>
    </source>
</evidence>
<evidence type="ECO:0000256" key="1">
    <source>
        <dbReference type="SAM" id="MobiDB-lite"/>
    </source>
</evidence>
<feature type="chain" id="PRO_5047374030" description="DUF4168 domain-containing protein" evidence="2">
    <location>
        <begin position="21"/>
        <end position="151"/>
    </location>
</feature>
<proteinExistence type="predicted"/>
<evidence type="ECO:0000313" key="3">
    <source>
        <dbReference type="EMBL" id="MDM9631872.1"/>
    </source>
</evidence>
<evidence type="ECO:0000313" key="4">
    <source>
        <dbReference type="Proteomes" id="UP001174839"/>
    </source>
</evidence>
<feature type="region of interest" description="Disordered" evidence="1">
    <location>
        <begin position="29"/>
        <end position="51"/>
    </location>
</feature>
<dbReference type="RefSeq" id="WP_289725234.1">
    <property type="nucleotide sequence ID" value="NZ_JAUDUY010000004.1"/>
</dbReference>
<dbReference type="Proteomes" id="UP001174839">
    <property type="component" value="Unassembled WGS sequence"/>
</dbReference>
<sequence>MKKLILLLTLSTFWICSTQAQMGRYGTFDSQRSALPRGPGPEAQKEDPKTAEELVEEQMPKITEALELNAFEQAVVNSILTKYVQQRIELRILELPKDKAREAYERIADAQKEELKQGLPPEKFEEFMTLMENGFNAKKVKKDRKKKKKKT</sequence>